<evidence type="ECO:0000256" key="4">
    <source>
        <dbReference type="SAM" id="SignalP"/>
    </source>
</evidence>
<dbReference type="Gene3D" id="2.60.40.3210">
    <property type="entry name" value="Zona pellucida, ZP-N domain"/>
    <property type="match status" value="1"/>
</dbReference>
<dbReference type="PANTHER" id="PTHR14002">
    <property type="entry name" value="ENDOGLIN/TGF-BETA RECEPTOR TYPE III"/>
    <property type="match status" value="1"/>
</dbReference>
<evidence type="ECO:0000313" key="7">
    <source>
        <dbReference type="Proteomes" id="UP000594262"/>
    </source>
</evidence>
<evidence type="ECO:0000256" key="2">
    <source>
        <dbReference type="ARBA" id="ARBA00023157"/>
    </source>
</evidence>
<keyword evidence="2" id="KW-1015">Disulfide bond</keyword>
<evidence type="ECO:0000256" key="3">
    <source>
        <dbReference type="SAM" id="Phobius"/>
    </source>
</evidence>
<dbReference type="InterPro" id="IPR055355">
    <property type="entry name" value="ZP-C"/>
</dbReference>
<reference evidence="6" key="1">
    <citation type="submission" date="2021-01" db="UniProtKB">
        <authorList>
            <consortium name="EnsemblMetazoa"/>
        </authorList>
    </citation>
    <scope>IDENTIFICATION</scope>
</reference>
<name>A0A7M5VC02_9CNID</name>
<dbReference type="OrthoDB" id="5959488at2759"/>
<keyword evidence="3" id="KW-0472">Membrane</keyword>
<dbReference type="InterPro" id="IPR042235">
    <property type="entry name" value="ZP-C_dom"/>
</dbReference>
<proteinExistence type="predicted"/>
<dbReference type="Gene3D" id="2.60.40.4100">
    <property type="entry name" value="Zona pellucida, ZP-C domain"/>
    <property type="match status" value="1"/>
</dbReference>
<feature type="domain" description="ZP" evidence="5">
    <location>
        <begin position="34"/>
        <end position="305"/>
    </location>
</feature>
<keyword evidence="3" id="KW-1133">Transmembrane helix</keyword>
<dbReference type="SMART" id="SM00241">
    <property type="entry name" value="ZP"/>
    <property type="match status" value="1"/>
</dbReference>
<dbReference type="PROSITE" id="PS51034">
    <property type="entry name" value="ZP_2"/>
    <property type="match status" value="1"/>
</dbReference>
<evidence type="ECO:0000259" key="5">
    <source>
        <dbReference type="PROSITE" id="PS51034"/>
    </source>
</evidence>
<dbReference type="EnsemblMetazoa" id="CLYHEMT011316.1">
    <property type="protein sequence ID" value="CLYHEMP011316.1"/>
    <property type="gene ID" value="CLYHEMG011316"/>
</dbReference>
<organism evidence="6 7">
    <name type="scientific">Clytia hemisphaerica</name>
    <dbReference type="NCBI Taxonomy" id="252671"/>
    <lineage>
        <taxon>Eukaryota</taxon>
        <taxon>Metazoa</taxon>
        <taxon>Cnidaria</taxon>
        <taxon>Hydrozoa</taxon>
        <taxon>Hydroidolina</taxon>
        <taxon>Leptothecata</taxon>
        <taxon>Obeliida</taxon>
        <taxon>Clytiidae</taxon>
        <taxon>Clytia</taxon>
    </lineage>
</organism>
<keyword evidence="7" id="KW-1185">Reference proteome</keyword>
<accession>A0A7M5VC02</accession>
<sequence length="397" mass="45566">MYLVQLAVLVVSVYGLIAVPSNSSKPKDYETDLSCEHNAFRFHFKSLPASTMPIKKVTLEMDSCRVELNQKTGRYETYTQFNQCNTRMHEERHHIVYSNVIRVYYINTTASNSLIERTTSMNIKVECRLQKTQINTLKGNPINGTGEGNGTQGIVVGPQYIEIHDTTQANASFRIDFQVYRSLAYSHSYGREEFPIYLQVSNRIYFEVAIDKEELSILPETCYATKTNSYRDEPRYYLNQNSCPKDETYAVHNQGTGQNKFRFSVQAFNFKDGGDSIFVHCHTYVCKNTTDQKCQFGCRDNGRRRRSIELKEEIEGYMTSSLEIKIKGEKIEVIQHQPSSASNDNQSSSGNSSKNMLLYLQIPVAVAIIGLFFMLYKCSQRRAGYRQQQPEDLKVIL</sequence>
<feature type="transmembrane region" description="Helical" evidence="3">
    <location>
        <begin position="356"/>
        <end position="376"/>
    </location>
</feature>
<dbReference type="AlphaFoldDB" id="A0A7M5VC02"/>
<feature type="chain" id="PRO_5029893118" description="ZP domain-containing protein" evidence="4">
    <location>
        <begin position="19"/>
        <end position="397"/>
    </location>
</feature>
<keyword evidence="1 4" id="KW-0732">Signal</keyword>
<dbReference type="Pfam" id="PF00100">
    <property type="entry name" value="Zona_pellucida"/>
    <property type="match status" value="1"/>
</dbReference>
<dbReference type="Proteomes" id="UP000594262">
    <property type="component" value="Unplaced"/>
</dbReference>
<feature type="signal peptide" evidence="4">
    <location>
        <begin position="1"/>
        <end position="18"/>
    </location>
</feature>
<evidence type="ECO:0000313" key="6">
    <source>
        <dbReference type="EnsemblMetazoa" id="CLYHEMP011316.1"/>
    </source>
</evidence>
<dbReference type="PANTHER" id="PTHR14002:SF43">
    <property type="entry name" value="DELTA-LIKE PROTEIN"/>
    <property type="match status" value="1"/>
</dbReference>
<dbReference type="InterPro" id="IPR001507">
    <property type="entry name" value="ZP_dom"/>
</dbReference>
<protein>
    <recommendedName>
        <fullName evidence="5">ZP domain-containing protein</fullName>
    </recommendedName>
</protein>
<evidence type="ECO:0000256" key="1">
    <source>
        <dbReference type="ARBA" id="ARBA00022729"/>
    </source>
</evidence>
<keyword evidence="3" id="KW-0812">Transmembrane</keyword>